<dbReference type="EMBL" id="MUTJ01000092">
    <property type="protein sequence ID" value="ONU77734.1"/>
    <property type="molecule type" value="Genomic_DNA"/>
</dbReference>
<sequence length="128" mass="14433">MAKPKKSVADDVQIVTMRLDKETATYYRRRANERGVSLSDFLRNMIVQGMIAETALDVEQRMRAMLDEMQLRAAGGGSAKLPENALLSIYTSEQLLTKIVEVRNVQDLYDAQDKAKARIKRERGEANG</sequence>
<dbReference type="AlphaFoldDB" id="A0A1V2VVL7"/>
<accession>A0A1V2VVL7</accession>
<protein>
    <submittedName>
        <fullName evidence="1">Uncharacterized protein</fullName>
    </submittedName>
</protein>
<evidence type="ECO:0000313" key="2">
    <source>
        <dbReference type="Proteomes" id="UP000188543"/>
    </source>
</evidence>
<comment type="caution">
    <text evidence="1">The sequence shown here is derived from an EMBL/GenBank/DDBJ whole genome shotgun (WGS) entry which is preliminary data.</text>
</comment>
<dbReference type="Proteomes" id="UP000188543">
    <property type="component" value="Unassembled WGS sequence"/>
</dbReference>
<proteinExistence type="predicted"/>
<reference evidence="1 2" key="1">
    <citation type="submission" date="2016-08" db="EMBL/GenBank/DDBJ databases">
        <authorList>
            <person name="Seilhamer J.J."/>
        </authorList>
    </citation>
    <scope>NUCLEOTIDE SEQUENCE [LARGE SCALE GENOMIC DNA]</scope>
    <source>
        <strain evidence="1 2">VC14762</strain>
    </source>
</reference>
<organism evidence="1 2">
    <name type="scientific">Burkholderia cenocepacia</name>
    <dbReference type="NCBI Taxonomy" id="95486"/>
    <lineage>
        <taxon>Bacteria</taxon>
        <taxon>Pseudomonadati</taxon>
        <taxon>Pseudomonadota</taxon>
        <taxon>Betaproteobacteria</taxon>
        <taxon>Burkholderiales</taxon>
        <taxon>Burkholderiaceae</taxon>
        <taxon>Burkholderia</taxon>
        <taxon>Burkholderia cepacia complex</taxon>
    </lineage>
</organism>
<name>A0A1V2VVL7_9BURK</name>
<evidence type="ECO:0000313" key="1">
    <source>
        <dbReference type="EMBL" id="ONU77734.1"/>
    </source>
</evidence>
<gene>
    <name evidence="1" type="ORF">A8E72_30555</name>
</gene>